<reference evidence="3 4" key="1">
    <citation type="submission" date="2023-10" db="EMBL/GenBank/DDBJ databases">
        <title>Chromosome-scale genome assembly provides insights into flower coloration mechanisms of Canna indica.</title>
        <authorList>
            <person name="Li C."/>
        </authorList>
    </citation>
    <scope>NUCLEOTIDE SEQUENCE [LARGE SCALE GENOMIC DNA]</scope>
    <source>
        <tissue evidence="3">Flower</tissue>
    </source>
</reference>
<feature type="compositionally biased region" description="Low complexity" evidence="1">
    <location>
        <begin position="52"/>
        <end position="66"/>
    </location>
</feature>
<feature type="region of interest" description="Disordered" evidence="1">
    <location>
        <begin position="101"/>
        <end position="130"/>
    </location>
</feature>
<organism evidence="3 4">
    <name type="scientific">Canna indica</name>
    <name type="common">Indian-shot</name>
    <dbReference type="NCBI Taxonomy" id="4628"/>
    <lineage>
        <taxon>Eukaryota</taxon>
        <taxon>Viridiplantae</taxon>
        <taxon>Streptophyta</taxon>
        <taxon>Embryophyta</taxon>
        <taxon>Tracheophyta</taxon>
        <taxon>Spermatophyta</taxon>
        <taxon>Magnoliopsida</taxon>
        <taxon>Liliopsida</taxon>
        <taxon>Zingiberales</taxon>
        <taxon>Cannaceae</taxon>
        <taxon>Canna</taxon>
    </lineage>
</organism>
<feature type="region of interest" description="Disordered" evidence="1">
    <location>
        <begin position="420"/>
        <end position="441"/>
    </location>
</feature>
<feature type="region of interest" description="Disordered" evidence="1">
    <location>
        <begin position="240"/>
        <end position="281"/>
    </location>
</feature>
<dbReference type="Gene3D" id="3.30.40.10">
    <property type="entry name" value="Zinc/RING finger domain, C3HC4 (zinc finger)"/>
    <property type="match status" value="1"/>
</dbReference>
<feature type="compositionally biased region" description="Polar residues" evidence="1">
    <location>
        <begin position="420"/>
        <end position="436"/>
    </location>
</feature>
<name>A0AAQ3K489_9LILI</name>
<feature type="region of interest" description="Disordered" evidence="1">
    <location>
        <begin position="149"/>
        <end position="176"/>
    </location>
</feature>
<dbReference type="SUPFAM" id="SSF57850">
    <property type="entry name" value="RING/U-box"/>
    <property type="match status" value="1"/>
</dbReference>
<feature type="compositionally biased region" description="Low complexity" evidence="1">
    <location>
        <begin position="254"/>
        <end position="264"/>
    </location>
</feature>
<dbReference type="CDD" id="cd16647">
    <property type="entry name" value="mRING-HC-C3HC5_NEU1"/>
    <property type="match status" value="1"/>
</dbReference>
<evidence type="ECO:0000256" key="1">
    <source>
        <dbReference type="SAM" id="MobiDB-lite"/>
    </source>
</evidence>
<proteinExistence type="predicted"/>
<gene>
    <name evidence="3" type="ORF">Cni_G08458</name>
</gene>
<feature type="compositionally biased region" description="Low complexity" evidence="1">
    <location>
        <begin position="110"/>
        <end position="126"/>
    </location>
</feature>
<feature type="domain" description="RING-type" evidence="2">
    <location>
        <begin position="696"/>
        <end position="734"/>
    </location>
</feature>
<dbReference type="AlphaFoldDB" id="A0AAQ3K489"/>
<evidence type="ECO:0000313" key="3">
    <source>
        <dbReference type="EMBL" id="WOK99746.1"/>
    </source>
</evidence>
<evidence type="ECO:0000259" key="2">
    <source>
        <dbReference type="SMART" id="SM00184"/>
    </source>
</evidence>
<sequence>MASSVARMPAADEWRNPGRLPRSVFGAGSHGRTSFSPAQRRKVLLRQHSDVPSASYCSPYRSRSSSQAANEDGGSPTGKRQPHEVDNAVLTTTSQLISARAKSLLREMSPAKSESSIGSASASSSSPDDVRCSVRASSLIQMWRELESEAGLTTKHRPSSSGGNADNSNAASFSADEHSCANSDAFDQSEAFGDWNSDMTTTTSCEPAHCPSLLSKNEKGRVENIVQKLSSVSRTRTIASSLNYKSQSSRRENSSSSKSLRQENPAMKDKKESSCSMGTSGLSRCRLRKRRDLKDFVASKEQERQRELMGLVERQFVSGFAHRGQLQSMLRLRSLRRQTDQDQLRTHLRTMESNQLRSGISISFLRERFNQMAYDSDNRKKIQQSTSSVQVQFPIDADSLSYAYCNDQLTSDNNQWQETMSLTDSETSPVDTNTPHSRNDDLVEENHSADVFWDDRNLRLSDLDRQRRADSLPSNGWQGEVVVEEIESHSPQNVINWIDEPSYSCRPWKVSRRPMCHDFFRKFAENVEIMDLFERKRVSTSLESDFCDKMNQVILSFLHRRGKQIFDDDIAENHEDHLFWQQNDEYQNTKQDAPVASPLVPLQYQTLHHAENWCHTSYTHQPSQKDMDAMHELRSDIANIREDISELRKLVESCVEWQTKLRHFVKQDILDAMRQSTGTTSTLHTSQAASAKKDRCSICCERQVDSLFYRCGHMYACFNCAYELQWSSGKCPVCQSPIVDVVRAFSNL</sequence>
<feature type="region of interest" description="Disordered" evidence="1">
    <location>
        <begin position="1"/>
        <end position="86"/>
    </location>
</feature>
<evidence type="ECO:0000313" key="4">
    <source>
        <dbReference type="Proteomes" id="UP001327560"/>
    </source>
</evidence>
<dbReference type="Proteomes" id="UP001327560">
    <property type="component" value="Chromosome 2"/>
</dbReference>
<dbReference type="SMART" id="SM00184">
    <property type="entry name" value="RING"/>
    <property type="match status" value="1"/>
</dbReference>
<dbReference type="Pfam" id="PF13920">
    <property type="entry name" value="zf-C3HC4_3"/>
    <property type="match status" value="1"/>
</dbReference>
<protein>
    <recommendedName>
        <fullName evidence="2">RING-type domain-containing protein</fullName>
    </recommendedName>
</protein>
<feature type="compositionally biased region" description="Low complexity" evidence="1">
    <location>
        <begin position="159"/>
        <end position="174"/>
    </location>
</feature>
<keyword evidence="4" id="KW-1185">Reference proteome</keyword>
<accession>A0AAQ3K489</accession>
<dbReference type="PANTHER" id="PTHR47820:SF3">
    <property type="entry name" value="OS07G0499800 PROTEIN"/>
    <property type="match status" value="1"/>
</dbReference>
<dbReference type="InterPro" id="IPR001841">
    <property type="entry name" value="Znf_RING"/>
</dbReference>
<dbReference type="EMBL" id="CP136891">
    <property type="protein sequence ID" value="WOK99746.1"/>
    <property type="molecule type" value="Genomic_DNA"/>
</dbReference>
<dbReference type="InterPro" id="IPR013083">
    <property type="entry name" value="Znf_RING/FYVE/PHD"/>
</dbReference>
<dbReference type="PANTHER" id="PTHR47820">
    <property type="entry name" value="BNAC05G24000D PROTEIN"/>
    <property type="match status" value="1"/>
</dbReference>